<gene>
    <name evidence="3" type="ORF">HKX39_01675</name>
</gene>
<dbReference type="RefSeq" id="WP_171679570.1">
    <property type="nucleotide sequence ID" value="NZ_JABGBN010000001.1"/>
</dbReference>
<proteinExistence type="predicted"/>
<organism evidence="3 4">
    <name type="scientific">Pelistega suis</name>
    <dbReference type="NCBI Taxonomy" id="1631957"/>
    <lineage>
        <taxon>Bacteria</taxon>
        <taxon>Pseudomonadati</taxon>
        <taxon>Pseudomonadota</taxon>
        <taxon>Betaproteobacteria</taxon>
        <taxon>Burkholderiales</taxon>
        <taxon>Alcaligenaceae</taxon>
        <taxon>Pelistega</taxon>
    </lineage>
</organism>
<dbReference type="Proteomes" id="UP000537862">
    <property type="component" value="Unassembled WGS sequence"/>
</dbReference>
<protein>
    <recommendedName>
        <fullName evidence="2">SCP2 domain-containing protein</fullName>
    </recommendedName>
</protein>
<evidence type="ECO:0000256" key="1">
    <source>
        <dbReference type="SAM" id="Coils"/>
    </source>
</evidence>
<dbReference type="GO" id="GO:0006744">
    <property type="term" value="P:ubiquinone biosynthetic process"/>
    <property type="evidence" value="ECO:0007669"/>
    <property type="project" value="InterPro"/>
</dbReference>
<evidence type="ECO:0000259" key="2">
    <source>
        <dbReference type="Pfam" id="PF02036"/>
    </source>
</evidence>
<name>A0A849P5M5_9BURK</name>
<dbReference type="InterPro" id="IPR003033">
    <property type="entry name" value="SCP2_sterol-bd_dom"/>
</dbReference>
<sequence length="201" mass="22665">MFSSLQPQQIAINLLNALLRREEWALKKTQLHAGKYIRLKISRFQLVLLILPTGYMSLADAETMPNVTLTIDDSSLQRLPTVLREKASMDELASLLHIEGDAGLARLVSELAHDLRWDIGAELSNMVGPFMANIMLNTFKKAMVVGKEVHEKGLEKTKAFLSQDYHVIVQAPVVDVLKEDIQSLHQSIAQLEQRIQKLQKV</sequence>
<dbReference type="AlphaFoldDB" id="A0A849P5M5"/>
<dbReference type="EMBL" id="JABGBN010000001">
    <property type="protein sequence ID" value="NOL50888.1"/>
    <property type="molecule type" value="Genomic_DNA"/>
</dbReference>
<keyword evidence="4" id="KW-1185">Reference proteome</keyword>
<keyword evidence="1" id="KW-0175">Coiled coil</keyword>
<feature type="domain" description="SCP2" evidence="2">
    <location>
        <begin position="15"/>
        <end position="111"/>
    </location>
</feature>
<evidence type="ECO:0000313" key="3">
    <source>
        <dbReference type="EMBL" id="NOL50888.1"/>
    </source>
</evidence>
<reference evidence="3 4" key="1">
    <citation type="submission" date="2020-05" db="EMBL/GenBank/DDBJ databases">
        <authorList>
            <person name="Niu N."/>
        </authorList>
    </citation>
    <scope>NUCLEOTIDE SEQUENCE [LARGE SCALE GENOMIC DNA]</scope>
    <source>
        <strain evidence="3 4">3340-03</strain>
    </source>
</reference>
<dbReference type="Pfam" id="PF02036">
    <property type="entry name" value="SCP2"/>
    <property type="match status" value="1"/>
</dbReference>
<dbReference type="PANTHER" id="PTHR38693:SF1">
    <property type="entry name" value="UBIQUINONE BIOSYNTHESIS ACCESSORY FACTOR UBIJ"/>
    <property type="match status" value="1"/>
</dbReference>
<accession>A0A849P5M5</accession>
<dbReference type="InterPro" id="IPR038989">
    <property type="entry name" value="UbiJ"/>
</dbReference>
<evidence type="ECO:0000313" key="4">
    <source>
        <dbReference type="Proteomes" id="UP000537862"/>
    </source>
</evidence>
<comment type="caution">
    <text evidence="3">The sequence shown here is derived from an EMBL/GenBank/DDBJ whole genome shotgun (WGS) entry which is preliminary data.</text>
</comment>
<dbReference type="PANTHER" id="PTHR38693">
    <property type="entry name" value="UBIQUINONE BIOSYNTHESIS PROTEIN UBIJ"/>
    <property type="match status" value="1"/>
</dbReference>
<feature type="coiled-coil region" evidence="1">
    <location>
        <begin position="174"/>
        <end position="201"/>
    </location>
</feature>